<protein>
    <submittedName>
        <fullName evidence="4">Uncharacterized protein LOC110985629</fullName>
    </submittedName>
</protein>
<dbReference type="OrthoDB" id="5964337at2759"/>
<dbReference type="Proteomes" id="UP000694845">
    <property type="component" value="Unplaced"/>
</dbReference>
<organism evidence="3 4">
    <name type="scientific">Acanthaster planci</name>
    <name type="common">Crown-of-thorns starfish</name>
    <dbReference type="NCBI Taxonomy" id="133434"/>
    <lineage>
        <taxon>Eukaryota</taxon>
        <taxon>Metazoa</taxon>
        <taxon>Echinodermata</taxon>
        <taxon>Eleutherozoa</taxon>
        <taxon>Asterozoa</taxon>
        <taxon>Asteroidea</taxon>
        <taxon>Valvatacea</taxon>
        <taxon>Valvatida</taxon>
        <taxon>Acanthasteridae</taxon>
        <taxon>Acanthaster</taxon>
    </lineage>
</organism>
<name>A0A8B7Z9X7_ACAPL</name>
<gene>
    <name evidence="4" type="primary">LOC110985629</name>
</gene>
<dbReference type="OMA" id="EHHEANT"/>
<feature type="transmembrane region" description="Helical" evidence="2">
    <location>
        <begin position="146"/>
        <end position="165"/>
    </location>
</feature>
<feature type="transmembrane region" description="Helical" evidence="2">
    <location>
        <begin position="92"/>
        <end position="111"/>
    </location>
</feature>
<feature type="transmembrane region" description="Helical" evidence="2">
    <location>
        <begin position="259"/>
        <end position="278"/>
    </location>
</feature>
<evidence type="ECO:0000313" key="4">
    <source>
        <dbReference type="RefSeq" id="XP_022102469.1"/>
    </source>
</evidence>
<dbReference type="GeneID" id="110985629"/>
<keyword evidence="2" id="KW-0472">Membrane</keyword>
<dbReference type="Pfam" id="PF14997">
    <property type="entry name" value="CECR6_TMEM121"/>
    <property type="match status" value="1"/>
</dbReference>
<accession>A0A8B7Z9X7</accession>
<dbReference type="InterPro" id="IPR026624">
    <property type="entry name" value="CECR6"/>
</dbReference>
<sequence length="349" mass="39474">MALCTHFTNGMTVMAKSSSVLLLIIQSAFLDVIILKLDESVPEQSLYMWPVVDSIVALSWISAMVVSYLYFSRPPELEVRGWKQVLRVVMRELSFAYIYWLVYSAVLVAKIQRLFEFRRELIAPHPTRTLHPSSTPHPPCPICSATTFKIVLSLAGIMFPLLAYSRDEVGHTEKYKSLLRHLGTSASLDILDSVMVLDILFTVYDNHSLEPAMENAINTFSSLCLLLPIVPLLALRIASSVIESRNSKLFDLALVTNSILYLVLVNLPLLCIRLVLWARRDIDISTFLIKNLMGIIKGVIDIYQEIKMIRAWTSDQGAVNTTPRDNPVTEMPLGDKRLLINDDVDYQFI</sequence>
<dbReference type="InterPro" id="IPR032776">
    <property type="entry name" value="CECR6/TMEM121"/>
</dbReference>
<comment type="similarity">
    <text evidence="1">Belongs to the TMEM121 family.</text>
</comment>
<reference evidence="4" key="1">
    <citation type="submission" date="2025-08" db="UniProtKB">
        <authorList>
            <consortium name="RefSeq"/>
        </authorList>
    </citation>
    <scope>IDENTIFICATION</scope>
</reference>
<evidence type="ECO:0000313" key="3">
    <source>
        <dbReference type="Proteomes" id="UP000694845"/>
    </source>
</evidence>
<feature type="transmembrane region" description="Helical" evidence="2">
    <location>
        <begin position="46"/>
        <end position="71"/>
    </location>
</feature>
<dbReference type="PANTHER" id="PTHR47399">
    <property type="entry name" value="TRANSMEMBRANE PROTEIN 121B"/>
    <property type="match status" value="1"/>
</dbReference>
<keyword evidence="2" id="KW-0812">Transmembrane</keyword>
<feature type="transmembrane region" description="Helical" evidence="2">
    <location>
        <begin position="216"/>
        <end position="238"/>
    </location>
</feature>
<keyword evidence="2" id="KW-1133">Transmembrane helix</keyword>
<dbReference type="PANTHER" id="PTHR47399:SF1">
    <property type="entry name" value="TRANSMEMBRANE PROTEIN 121B"/>
    <property type="match status" value="1"/>
</dbReference>
<evidence type="ECO:0000256" key="2">
    <source>
        <dbReference type="SAM" id="Phobius"/>
    </source>
</evidence>
<dbReference type="KEGG" id="aplc:110985629"/>
<dbReference type="RefSeq" id="XP_022102469.1">
    <property type="nucleotide sequence ID" value="XM_022246777.1"/>
</dbReference>
<proteinExistence type="inferred from homology"/>
<evidence type="ECO:0000256" key="1">
    <source>
        <dbReference type="ARBA" id="ARBA00007711"/>
    </source>
</evidence>
<dbReference type="AlphaFoldDB" id="A0A8B7Z9X7"/>
<keyword evidence="3" id="KW-1185">Reference proteome</keyword>